<accession>A0ABX0A339</accession>
<keyword evidence="2" id="KW-0456">Lyase</keyword>
<evidence type="ECO:0000313" key="4">
    <source>
        <dbReference type="EMBL" id="NCU17855.1"/>
    </source>
</evidence>
<dbReference type="PROSITE" id="PS00166">
    <property type="entry name" value="ENOYL_COA_HYDRATASE"/>
    <property type="match status" value="1"/>
</dbReference>
<dbReference type="PANTHER" id="PTHR11941">
    <property type="entry name" value="ENOYL-COA HYDRATASE-RELATED"/>
    <property type="match status" value="1"/>
</dbReference>
<dbReference type="CDD" id="cd06558">
    <property type="entry name" value="crotonase-like"/>
    <property type="match status" value="1"/>
</dbReference>
<dbReference type="InterPro" id="IPR001753">
    <property type="entry name" value="Enoyl-CoA_hydra/iso"/>
</dbReference>
<evidence type="ECO:0000256" key="1">
    <source>
        <dbReference type="ARBA" id="ARBA00005254"/>
    </source>
</evidence>
<reference evidence="4 5" key="1">
    <citation type="submission" date="2020-01" db="EMBL/GenBank/DDBJ databases">
        <title>A novel Bacillus sp. from Pasinler.</title>
        <authorList>
            <person name="Adiguzel A."/>
            <person name="Ay H."/>
            <person name="Baltaci M.O."/>
        </authorList>
    </citation>
    <scope>NUCLEOTIDE SEQUENCE [LARGE SCALE GENOMIC DNA]</scope>
    <source>
        <strain evidence="4 5">P1</strain>
    </source>
</reference>
<evidence type="ECO:0000256" key="3">
    <source>
        <dbReference type="RuleBase" id="RU003707"/>
    </source>
</evidence>
<dbReference type="InterPro" id="IPR018376">
    <property type="entry name" value="Enoyl-CoA_hyd/isom_CS"/>
</dbReference>
<evidence type="ECO:0000256" key="2">
    <source>
        <dbReference type="ARBA" id="ARBA00023239"/>
    </source>
</evidence>
<dbReference type="InterPro" id="IPR029045">
    <property type="entry name" value="ClpP/crotonase-like_dom_sf"/>
</dbReference>
<keyword evidence="5" id="KW-1185">Reference proteome</keyword>
<dbReference type="SUPFAM" id="SSF52096">
    <property type="entry name" value="ClpP/crotonase"/>
    <property type="match status" value="1"/>
</dbReference>
<protein>
    <submittedName>
        <fullName evidence="4">Enoyl-CoA hydratase/isomerase family protein</fullName>
    </submittedName>
</protein>
<dbReference type="InterPro" id="IPR014748">
    <property type="entry name" value="Enoyl-CoA_hydra_C"/>
</dbReference>
<name>A0ABX0A339_9BACI</name>
<dbReference type="Gene3D" id="3.90.226.10">
    <property type="entry name" value="2-enoyl-CoA Hydratase, Chain A, domain 1"/>
    <property type="match status" value="1"/>
</dbReference>
<comment type="caution">
    <text evidence="4">The sequence shown here is derived from an EMBL/GenBank/DDBJ whole genome shotgun (WGS) entry which is preliminary data.</text>
</comment>
<dbReference type="EMBL" id="JAACYS010000036">
    <property type="protein sequence ID" value="NCU17855.1"/>
    <property type="molecule type" value="Genomic_DNA"/>
</dbReference>
<evidence type="ECO:0000313" key="5">
    <source>
        <dbReference type="Proteomes" id="UP000743899"/>
    </source>
</evidence>
<sequence>MSMSEVIQVKKENNIAYITMNRPDKLNALSVELSAQLNRAIREADEDPEVKVIILSGAGRAFCAGGDIGTFQKVNSVADMLKYMTEVVEIQKTIKSAKKYVISAVHGYAAGAGFSVALASDFIVAHQEAKFAISFNNIGLIPDLGLVKNLSEVVPPQVAKEWISSARSISAEEGYQRGFVNRIAENDVIEEATEFTQFIISGPPIANQFVKYLVNHATELTNETFTMQENTVQALLFQTLDHKEGVRAFFEKRKPEFKGE</sequence>
<dbReference type="Pfam" id="PF00378">
    <property type="entry name" value="ECH_1"/>
    <property type="match status" value="1"/>
</dbReference>
<dbReference type="Proteomes" id="UP000743899">
    <property type="component" value="Unassembled WGS sequence"/>
</dbReference>
<organism evidence="4 5">
    <name type="scientific">Pallidibacillus pasinlerensis</name>
    <dbReference type="NCBI Taxonomy" id="2703818"/>
    <lineage>
        <taxon>Bacteria</taxon>
        <taxon>Bacillati</taxon>
        <taxon>Bacillota</taxon>
        <taxon>Bacilli</taxon>
        <taxon>Bacillales</taxon>
        <taxon>Bacillaceae</taxon>
        <taxon>Pallidibacillus</taxon>
    </lineage>
</organism>
<comment type="similarity">
    <text evidence="1 3">Belongs to the enoyl-CoA hydratase/isomerase family.</text>
</comment>
<dbReference type="PANTHER" id="PTHR11941:SF133">
    <property type="entry name" value="1,2-EPOXYPHENYLACETYL-COA ISOMERASE"/>
    <property type="match status" value="1"/>
</dbReference>
<gene>
    <name evidence="4" type="ORF">GW534_08940</name>
</gene>
<proteinExistence type="inferred from homology"/>
<dbReference type="Gene3D" id="1.10.12.10">
    <property type="entry name" value="Lyase 2-enoyl-coa Hydratase, Chain A, domain 2"/>
    <property type="match status" value="1"/>
</dbReference>